<evidence type="ECO:0000313" key="2">
    <source>
        <dbReference type="EMBL" id="MBI2679290.1"/>
    </source>
</evidence>
<dbReference type="InterPro" id="IPR031325">
    <property type="entry name" value="RHS_repeat"/>
</dbReference>
<protein>
    <submittedName>
        <fullName evidence="2">RHS repeat protein</fullName>
    </submittedName>
</protein>
<evidence type="ECO:0000256" key="1">
    <source>
        <dbReference type="SAM" id="MobiDB-lite"/>
    </source>
</evidence>
<dbReference type="PANTHER" id="PTHR32305">
    <property type="match status" value="1"/>
</dbReference>
<feature type="compositionally biased region" description="Polar residues" evidence="1">
    <location>
        <begin position="572"/>
        <end position="590"/>
    </location>
</feature>
<accession>A0A932EPX4</accession>
<gene>
    <name evidence="2" type="ORF">HYX28_10965</name>
</gene>
<sequence>MDLTLYYNSAVWTTRKTSSTVTGATFNGDRDFPSYGFRLGYGYMEYDSTDDFYTLTASDGSKRRLVLVTAGTYESDDSTYMRFYPAQGILRYKSGVTVFYELIPDLTNDDLRRPYQIQDTNGNFISITYKKVYGTTGSPVRAITTADIPAGTPRPINDTVWHGQEIATIQDTLNRTVSFSYSSYLLSSISDGTRTWNFTFSSYTLKYYFTFTITNSPSTSTSINALSSVTFPNSTSTKYIYSATSGVADWGMVNRIEQRSSNNTLRSYTSYNYPVPNSAAPLSDHPTFTTQTVSPNGSATNSWTYSTTKTSGVVTGFSITDPTSLKTKTNLDSNGLVTSVVLSNGATTYRTITNTWTGTPGSNPRVTAVVTTLNDTGQQSKVTLAYDSYGNVNDVKEYDYGLVLTRQITTTYSTDTTLVSDRILDRPAQIRVYGGAGNLKARTDLDYDTYTGNPLTDRTGTIAGHSTAYTTSKLDRGNVTKVTRYTDPVALTGPIVRNSSYDILGNLVAADLDCCNRRTWSFIGDDSYSFPSSTTSGSGVTLTHSFTYYGTGLLHTVVDPNSQTTTFQYDSADRTTSVTRPNGSAVTTSYDDAAGSPTVTQTTPIDATPKNSVSISTFNGLGWLTKQQLKDNGGTVISTIDRSYDAAGRLTSVTNPYVSTPTGNNTTYSYDGMGRLSKTIPPDGSSGSNNWTYAYSGNQVTLTDPASKQRRNYTDALGRLLRVDEPGGTSGAGTITISGAEGSLDLDPPGPLTYDAGAVSITINGFTKSVNYGRSSTSSNLASALAAAFNADSNSPVTAGASGSAVSFTAKESGVYTNFTFTTASATSQPELFGGPSFAAAPDSGSLTGGVDSAGTPSLSHPFATYYTYNVLDDLTQVAQGTQTRTYVYNGLGQLTSATTPESGAVSYSYT</sequence>
<dbReference type="Pfam" id="PF05593">
    <property type="entry name" value="RHS_repeat"/>
    <property type="match status" value="3"/>
</dbReference>
<dbReference type="InterPro" id="IPR006530">
    <property type="entry name" value="YD"/>
</dbReference>
<dbReference type="EMBL" id="JACPNR010000014">
    <property type="protein sequence ID" value="MBI2679290.1"/>
    <property type="molecule type" value="Genomic_DNA"/>
</dbReference>
<dbReference type="Proteomes" id="UP000779809">
    <property type="component" value="Unassembled WGS sequence"/>
</dbReference>
<reference evidence="2" key="1">
    <citation type="submission" date="2020-07" db="EMBL/GenBank/DDBJ databases">
        <title>Huge and variable diversity of episymbiotic CPR bacteria and DPANN archaea in groundwater ecosystems.</title>
        <authorList>
            <person name="He C.Y."/>
            <person name="Keren R."/>
            <person name="Whittaker M."/>
            <person name="Farag I.F."/>
            <person name="Doudna J."/>
            <person name="Cate J.H.D."/>
            <person name="Banfield J.F."/>
        </authorList>
    </citation>
    <scope>NUCLEOTIDE SEQUENCE</scope>
    <source>
        <strain evidence="2">NC_groundwater_580_Pr5_B-0.1um_64_19</strain>
    </source>
</reference>
<organism evidence="2 3">
    <name type="scientific">Candidatus Korobacter versatilis</name>
    <dbReference type="NCBI Taxonomy" id="658062"/>
    <lineage>
        <taxon>Bacteria</taxon>
        <taxon>Pseudomonadati</taxon>
        <taxon>Acidobacteriota</taxon>
        <taxon>Terriglobia</taxon>
        <taxon>Terriglobales</taxon>
        <taxon>Candidatus Korobacteraceae</taxon>
        <taxon>Candidatus Korobacter</taxon>
    </lineage>
</organism>
<feature type="non-terminal residue" evidence="2">
    <location>
        <position position="911"/>
    </location>
</feature>
<comment type="caution">
    <text evidence="2">The sequence shown here is derived from an EMBL/GenBank/DDBJ whole genome shotgun (WGS) entry which is preliminary data.</text>
</comment>
<proteinExistence type="predicted"/>
<dbReference type="InterPro" id="IPR050708">
    <property type="entry name" value="T6SS_VgrG/RHS"/>
</dbReference>
<feature type="compositionally biased region" description="Polar residues" evidence="1">
    <location>
        <begin position="597"/>
        <end position="607"/>
    </location>
</feature>
<dbReference type="Gene3D" id="2.180.10.10">
    <property type="entry name" value="RHS repeat-associated core"/>
    <property type="match status" value="1"/>
</dbReference>
<feature type="region of interest" description="Disordered" evidence="1">
    <location>
        <begin position="572"/>
        <end position="607"/>
    </location>
</feature>
<dbReference type="PANTHER" id="PTHR32305:SF15">
    <property type="entry name" value="PROTEIN RHSA-RELATED"/>
    <property type="match status" value="1"/>
</dbReference>
<dbReference type="AlphaFoldDB" id="A0A932EPX4"/>
<evidence type="ECO:0000313" key="3">
    <source>
        <dbReference type="Proteomes" id="UP000779809"/>
    </source>
</evidence>
<dbReference type="NCBIfam" id="TIGR01643">
    <property type="entry name" value="YD_repeat_2x"/>
    <property type="match status" value="3"/>
</dbReference>
<name>A0A932EPX4_9BACT</name>